<evidence type="ECO:0000313" key="2">
    <source>
        <dbReference type="EMBL" id="KAL2317111.1"/>
    </source>
</evidence>
<feature type="region of interest" description="Disordered" evidence="1">
    <location>
        <begin position="45"/>
        <end position="111"/>
    </location>
</feature>
<feature type="compositionally biased region" description="Basic and acidic residues" evidence="1">
    <location>
        <begin position="93"/>
        <end position="106"/>
    </location>
</feature>
<evidence type="ECO:0000313" key="3">
    <source>
        <dbReference type="Proteomes" id="UP001603857"/>
    </source>
</evidence>
<comment type="caution">
    <text evidence="2">The sequence shown here is derived from an EMBL/GenBank/DDBJ whole genome shotgun (WGS) entry which is preliminary data.</text>
</comment>
<feature type="compositionally biased region" description="Acidic residues" evidence="1">
    <location>
        <begin position="65"/>
        <end position="83"/>
    </location>
</feature>
<gene>
    <name evidence="2" type="ORF">Fmac_030987</name>
</gene>
<keyword evidence="3" id="KW-1185">Reference proteome</keyword>
<organism evidence="2 3">
    <name type="scientific">Flemingia macrophylla</name>
    <dbReference type="NCBI Taxonomy" id="520843"/>
    <lineage>
        <taxon>Eukaryota</taxon>
        <taxon>Viridiplantae</taxon>
        <taxon>Streptophyta</taxon>
        <taxon>Embryophyta</taxon>
        <taxon>Tracheophyta</taxon>
        <taxon>Spermatophyta</taxon>
        <taxon>Magnoliopsida</taxon>
        <taxon>eudicotyledons</taxon>
        <taxon>Gunneridae</taxon>
        <taxon>Pentapetalae</taxon>
        <taxon>rosids</taxon>
        <taxon>fabids</taxon>
        <taxon>Fabales</taxon>
        <taxon>Fabaceae</taxon>
        <taxon>Papilionoideae</taxon>
        <taxon>50 kb inversion clade</taxon>
        <taxon>NPAAA clade</taxon>
        <taxon>indigoferoid/millettioid clade</taxon>
        <taxon>Phaseoleae</taxon>
        <taxon>Flemingia</taxon>
    </lineage>
</organism>
<name>A0ABD1L0U6_9FABA</name>
<accession>A0ABD1L0U6</accession>
<protein>
    <submittedName>
        <fullName evidence="2">Uncharacterized protein</fullName>
    </submittedName>
</protein>
<dbReference type="Proteomes" id="UP001603857">
    <property type="component" value="Unassembled WGS sequence"/>
</dbReference>
<evidence type="ECO:0000256" key="1">
    <source>
        <dbReference type="SAM" id="MobiDB-lite"/>
    </source>
</evidence>
<sequence>MAEATRHHEHGFNHAIRQAKRFCDLKGHEFNIGMDFYQGKYMPYDDMPDEVSSDEDVEPLHAEGGEEEAETQVDDTQAQEDEAENKQFVDVVGDDKTGPSGKDNERPSLGSWVPARTNHRCKLVSEIVERTRSNKGFILTSLRALVDIVDGGLDIVKMLSYMYFSIFRAISKVEDAVDVQMTTLIRLQSHFLSMVIRVNTRKCVPTSGSGSVGLHEHECSMMEERQKLASKHYGRTKDRNMLLSSNPARSNHMVKPVNQKEPLLLRWRML</sequence>
<proteinExistence type="predicted"/>
<reference evidence="2 3" key="1">
    <citation type="submission" date="2024-08" db="EMBL/GenBank/DDBJ databases">
        <title>Insights into the chromosomal genome structure of Flemingia macrophylla.</title>
        <authorList>
            <person name="Ding Y."/>
            <person name="Zhao Y."/>
            <person name="Bi W."/>
            <person name="Wu M."/>
            <person name="Zhao G."/>
            <person name="Gong Y."/>
            <person name="Li W."/>
            <person name="Zhang P."/>
        </authorList>
    </citation>
    <scope>NUCLEOTIDE SEQUENCE [LARGE SCALE GENOMIC DNA]</scope>
    <source>
        <strain evidence="2">DYQJB</strain>
        <tissue evidence="2">Leaf</tissue>
    </source>
</reference>
<feature type="compositionally biased region" description="Acidic residues" evidence="1">
    <location>
        <begin position="46"/>
        <end position="57"/>
    </location>
</feature>
<dbReference type="AlphaFoldDB" id="A0ABD1L0U6"/>
<dbReference type="EMBL" id="JBGMDY010000011">
    <property type="protein sequence ID" value="KAL2317111.1"/>
    <property type="molecule type" value="Genomic_DNA"/>
</dbReference>